<dbReference type="EMBL" id="JADGKB010000014">
    <property type="protein sequence ID" value="KAJ3259942.1"/>
    <property type="molecule type" value="Genomic_DNA"/>
</dbReference>
<evidence type="ECO:0000256" key="5">
    <source>
        <dbReference type="ARBA" id="ARBA00023136"/>
    </source>
</evidence>
<dbReference type="GO" id="GO:0003682">
    <property type="term" value="F:chromatin binding"/>
    <property type="evidence" value="ECO:0007669"/>
    <property type="project" value="InterPro"/>
</dbReference>
<dbReference type="InterPro" id="IPR018996">
    <property type="entry name" value="Man1/Src1-like_C"/>
</dbReference>
<feature type="domain" description="Man1/Src1-like C-terminal" evidence="9">
    <location>
        <begin position="292"/>
        <end position="614"/>
    </location>
</feature>
<keyword evidence="3 8" id="KW-0812">Transmembrane</keyword>
<comment type="subcellular location">
    <subcellularLocation>
        <location evidence="1">Nucleus inner membrane</location>
    </subcellularLocation>
</comment>
<evidence type="ECO:0000259" key="9">
    <source>
        <dbReference type="Pfam" id="PF09402"/>
    </source>
</evidence>
<feature type="transmembrane region" description="Helical" evidence="8">
    <location>
        <begin position="253"/>
        <end position="272"/>
    </location>
</feature>
<keyword evidence="11" id="KW-1185">Reference proteome</keyword>
<dbReference type="GO" id="GO:0005637">
    <property type="term" value="C:nuclear inner membrane"/>
    <property type="evidence" value="ECO:0007669"/>
    <property type="project" value="UniProtKB-SubCell"/>
</dbReference>
<dbReference type="InterPro" id="IPR011015">
    <property type="entry name" value="LEM/LEM-like_dom_sf"/>
</dbReference>
<proteinExistence type="predicted"/>
<dbReference type="GO" id="GO:0034399">
    <property type="term" value="C:nuclear periphery"/>
    <property type="evidence" value="ECO:0007669"/>
    <property type="project" value="TreeGrafter"/>
</dbReference>
<dbReference type="Gene3D" id="1.10.720.40">
    <property type="match status" value="1"/>
</dbReference>
<keyword evidence="5 8" id="KW-0472">Membrane</keyword>
<organism evidence="10 11">
    <name type="scientific">Boothiomyces macroporosus</name>
    <dbReference type="NCBI Taxonomy" id="261099"/>
    <lineage>
        <taxon>Eukaryota</taxon>
        <taxon>Fungi</taxon>
        <taxon>Fungi incertae sedis</taxon>
        <taxon>Chytridiomycota</taxon>
        <taxon>Chytridiomycota incertae sedis</taxon>
        <taxon>Chytridiomycetes</taxon>
        <taxon>Rhizophydiales</taxon>
        <taxon>Terramycetaceae</taxon>
        <taxon>Boothiomyces</taxon>
    </lineage>
</organism>
<accession>A0AAD5UN41</accession>
<dbReference type="Gene3D" id="1.10.10.1180">
    <property type="entry name" value="MAN1, winged-helix domain"/>
    <property type="match status" value="1"/>
</dbReference>
<protein>
    <submittedName>
        <fullName evidence="10">Inner nuclear membrane protein enriched at telomere/subtelomere region</fullName>
    </submittedName>
</protein>
<evidence type="ECO:0000256" key="6">
    <source>
        <dbReference type="ARBA" id="ARBA00023242"/>
    </source>
</evidence>
<dbReference type="Proteomes" id="UP001210925">
    <property type="component" value="Unassembled WGS sequence"/>
</dbReference>
<dbReference type="GO" id="GO:0005783">
    <property type="term" value="C:endoplasmic reticulum"/>
    <property type="evidence" value="ECO:0007669"/>
    <property type="project" value="TreeGrafter"/>
</dbReference>
<dbReference type="AlphaFoldDB" id="A0AAD5UN41"/>
<evidence type="ECO:0000313" key="11">
    <source>
        <dbReference type="Proteomes" id="UP001210925"/>
    </source>
</evidence>
<feature type="region of interest" description="Disordered" evidence="7">
    <location>
        <begin position="62"/>
        <end position="134"/>
    </location>
</feature>
<keyword evidence="2" id="KW-0597">Phosphoprotein</keyword>
<evidence type="ECO:0000256" key="3">
    <source>
        <dbReference type="ARBA" id="ARBA00022692"/>
    </source>
</evidence>
<dbReference type="InterPro" id="IPR041885">
    <property type="entry name" value="MAN1_winged_helix_dom"/>
</dbReference>
<dbReference type="PANTHER" id="PTHR47808">
    <property type="entry name" value="INNER NUCLEAR MEMBRANE PROTEIN HEH2-RELATED"/>
    <property type="match status" value="1"/>
</dbReference>
<gene>
    <name evidence="10" type="primary">SRC1</name>
    <name evidence="10" type="ORF">HK103_001452</name>
</gene>
<evidence type="ECO:0000256" key="8">
    <source>
        <dbReference type="SAM" id="Phobius"/>
    </source>
</evidence>
<name>A0AAD5UN41_9FUNG</name>
<evidence type="ECO:0000256" key="2">
    <source>
        <dbReference type="ARBA" id="ARBA00022553"/>
    </source>
</evidence>
<evidence type="ECO:0000256" key="7">
    <source>
        <dbReference type="SAM" id="MobiDB-lite"/>
    </source>
</evidence>
<sequence length="640" mass="72578">MSDSENDLTDFTKPNFDPQLLNISALIKLLATYDVDLPNKREKKQVYVDLCLEHLAYMRKRHSDELKLSTKKQPKGFLSPRARNSPRRKGDLQTEESKENLAKDIFKDKDTPLKKSEDKTATNSPVASTPRKKRAVNLEDSLVFSDDNPFQSPKIRLDKDALDIEFSKTVPKFSESPKTLTAIINEKTSPAIKKTIKKSPRKTIRSVVDDYEIKELPAKDLPVTPLKMPANSSKSKLEIIQQKLQKRKRPTKIWPVLYLLPVFLAFFVHWAIVDYPSLKYCSAADHPRVYKFISGCISCPSNSICEGRNILGCTSNDYKLKETFLSRFLPNKIIPFPFDQPTCTLDSSKILLESKKKRQIEHLIQVLDSITREYVGGVTCGNTVKPEHKFIISRKKKVLGIPASLAKQEMKKLVGSRWDDATFEDYWGLVLNRLMTEDTPVRSIVDEFTSQNRIFSSANPPILTTSCKIKISIWNFVVQYSVQLLSIALLLGISLISYSMYQSGVYEGRVVAYLVQDVLSAIHAEYDLYHSNSQKHPIPGLSVTQLCDHFLPRTVSDLENEHDSAGRLIWYLDEGARKRVWKKVAKEVCKNSNIRETSAQLKGEAHTCWIWIGSSALSPVKKRVRTDVGDVGVAAIPVSK</sequence>
<dbReference type="PANTHER" id="PTHR47808:SF2">
    <property type="entry name" value="LEM DOMAIN-CONTAINING PROTEIN 2"/>
    <property type="match status" value="1"/>
</dbReference>
<feature type="compositionally biased region" description="Basic and acidic residues" evidence="7">
    <location>
        <begin position="88"/>
        <end position="120"/>
    </location>
</feature>
<dbReference type="Pfam" id="PF09402">
    <property type="entry name" value="MSC"/>
    <property type="match status" value="1"/>
</dbReference>
<keyword evidence="4 8" id="KW-1133">Transmembrane helix</keyword>
<evidence type="ECO:0000256" key="4">
    <source>
        <dbReference type="ARBA" id="ARBA00022989"/>
    </source>
</evidence>
<dbReference type="InterPro" id="IPR044780">
    <property type="entry name" value="Heh2/Src1"/>
</dbReference>
<evidence type="ECO:0000256" key="1">
    <source>
        <dbReference type="ARBA" id="ARBA00004540"/>
    </source>
</evidence>
<evidence type="ECO:0000313" key="10">
    <source>
        <dbReference type="EMBL" id="KAJ3259942.1"/>
    </source>
</evidence>
<comment type="caution">
    <text evidence="10">The sequence shown here is derived from an EMBL/GenBank/DDBJ whole genome shotgun (WGS) entry which is preliminary data.</text>
</comment>
<keyword evidence="6" id="KW-0539">Nucleus</keyword>
<reference evidence="10" key="1">
    <citation type="submission" date="2020-05" db="EMBL/GenBank/DDBJ databases">
        <title>Phylogenomic resolution of chytrid fungi.</title>
        <authorList>
            <person name="Stajich J.E."/>
            <person name="Amses K."/>
            <person name="Simmons R."/>
            <person name="Seto K."/>
            <person name="Myers J."/>
            <person name="Bonds A."/>
            <person name="Quandt C.A."/>
            <person name="Barry K."/>
            <person name="Liu P."/>
            <person name="Grigoriev I."/>
            <person name="Longcore J.E."/>
            <person name="James T.Y."/>
        </authorList>
    </citation>
    <scope>NUCLEOTIDE SEQUENCE</scope>
    <source>
        <strain evidence="10">PLAUS21</strain>
    </source>
</reference>
<dbReference type="GO" id="GO:0071763">
    <property type="term" value="P:nuclear membrane organization"/>
    <property type="evidence" value="ECO:0007669"/>
    <property type="project" value="TreeGrafter"/>
</dbReference>